<feature type="compositionally biased region" description="Basic and acidic residues" evidence="2">
    <location>
        <begin position="711"/>
        <end position="722"/>
    </location>
</feature>
<feature type="compositionally biased region" description="Basic and acidic residues" evidence="2">
    <location>
        <begin position="1180"/>
        <end position="1189"/>
    </location>
</feature>
<feature type="region of interest" description="Disordered" evidence="2">
    <location>
        <begin position="1109"/>
        <end position="1189"/>
    </location>
</feature>
<feature type="region of interest" description="Disordered" evidence="2">
    <location>
        <begin position="401"/>
        <end position="421"/>
    </location>
</feature>
<dbReference type="GO" id="GO:0005516">
    <property type="term" value="F:calmodulin binding"/>
    <property type="evidence" value="ECO:0007669"/>
    <property type="project" value="InterPro"/>
</dbReference>
<dbReference type="InterPro" id="IPR014797">
    <property type="entry name" value="CKK_CAMSAP"/>
</dbReference>
<keyword evidence="1" id="KW-0493">Microtubule</keyword>
<accession>A0A4E0RSK4</accession>
<name>A0A4E0RSK4_FASHE</name>
<evidence type="ECO:0000259" key="3">
    <source>
        <dbReference type="PROSITE" id="PS51508"/>
    </source>
</evidence>
<evidence type="ECO:0000313" key="4">
    <source>
        <dbReference type="EMBL" id="THD23507.1"/>
    </source>
</evidence>
<dbReference type="Proteomes" id="UP000230066">
    <property type="component" value="Unassembled WGS sequence"/>
</dbReference>
<dbReference type="EMBL" id="JXXN02002108">
    <property type="protein sequence ID" value="THD23507.1"/>
    <property type="molecule type" value="Genomic_DNA"/>
</dbReference>
<dbReference type="PROSITE" id="PS51508">
    <property type="entry name" value="CKK"/>
    <property type="match status" value="1"/>
</dbReference>
<feature type="region of interest" description="Disordered" evidence="2">
    <location>
        <begin position="905"/>
        <end position="941"/>
    </location>
</feature>
<dbReference type="InterPro" id="IPR038209">
    <property type="entry name" value="CKK_dom_sf"/>
</dbReference>
<dbReference type="PANTHER" id="PTHR21595:SF0">
    <property type="entry name" value="PATRONIN"/>
    <property type="match status" value="1"/>
</dbReference>
<dbReference type="Gene3D" id="3.10.20.360">
    <property type="entry name" value="CKK domain"/>
    <property type="match status" value="1"/>
</dbReference>
<feature type="region of interest" description="Disordered" evidence="2">
    <location>
        <begin position="314"/>
        <end position="375"/>
    </location>
</feature>
<dbReference type="GO" id="GO:0036449">
    <property type="term" value="C:microtubule minus-end"/>
    <property type="evidence" value="ECO:0007669"/>
    <property type="project" value="TreeGrafter"/>
</dbReference>
<feature type="compositionally biased region" description="Low complexity" evidence="2">
    <location>
        <begin position="314"/>
        <end position="323"/>
    </location>
</feature>
<feature type="region of interest" description="Disordered" evidence="2">
    <location>
        <begin position="540"/>
        <end position="561"/>
    </location>
</feature>
<dbReference type="SUPFAM" id="SSF50346">
    <property type="entry name" value="PRC-barrel domain"/>
    <property type="match status" value="1"/>
</dbReference>
<feature type="compositionally biased region" description="Polar residues" evidence="2">
    <location>
        <begin position="905"/>
        <end position="917"/>
    </location>
</feature>
<evidence type="ECO:0000256" key="2">
    <source>
        <dbReference type="SAM" id="MobiDB-lite"/>
    </source>
</evidence>
<gene>
    <name evidence="4" type="ORF">D915_005852</name>
</gene>
<feature type="domain" description="CKK" evidence="3">
    <location>
        <begin position="1214"/>
        <end position="1348"/>
    </location>
</feature>
<dbReference type="InterPro" id="IPR032940">
    <property type="entry name" value="CAMSAP"/>
</dbReference>
<feature type="compositionally biased region" description="Polar residues" evidence="2">
    <location>
        <begin position="410"/>
        <end position="421"/>
    </location>
</feature>
<feature type="compositionally biased region" description="Polar residues" evidence="2">
    <location>
        <begin position="1169"/>
        <end position="1179"/>
    </location>
</feature>
<reference evidence="4" key="1">
    <citation type="submission" date="2019-03" db="EMBL/GenBank/DDBJ databases">
        <title>Improved annotation for the trematode Fasciola hepatica.</title>
        <authorList>
            <person name="Choi Y.-J."/>
            <person name="Martin J."/>
            <person name="Mitreva M."/>
        </authorList>
    </citation>
    <scope>NUCLEOTIDE SEQUENCE [LARGE SCALE GENOMIC DNA]</scope>
</reference>
<dbReference type="InterPro" id="IPR011033">
    <property type="entry name" value="PRC_barrel-like_sf"/>
</dbReference>
<feature type="compositionally biased region" description="Basic residues" evidence="2">
    <location>
        <begin position="723"/>
        <end position="736"/>
    </location>
</feature>
<proteinExistence type="inferred from homology"/>
<organism evidence="4 5">
    <name type="scientific">Fasciola hepatica</name>
    <name type="common">Liver fluke</name>
    <dbReference type="NCBI Taxonomy" id="6192"/>
    <lineage>
        <taxon>Eukaryota</taxon>
        <taxon>Metazoa</taxon>
        <taxon>Spiralia</taxon>
        <taxon>Lophotrochozoa</taxon>
        <taxon>Platyhelminthes</taxon>
        <taxon>Trematoda</taxon>
        <taxon>Digenea</taxon>
        <taxon>Plagiorchiida</taxon>
        <taxon>Echinostomata</taxon>
        <taxon>Echinostomatoidea</taxon>
        <taxon>Fasciolidae</taxon>
        <taxon>Fasciola</taxon>
    </lineage>
</organism>
<comment type="similarity">
    <text evidence="1">Belongs to the CAMSAP1 family.</text>
</comment>
<dbReference type="SMART" id="SM01051">
    <property type="entry name" value="CAMSAP_CKK"/>
    <property type="match status" value="1"/>
</dbReference>
<dbReference type="GO" id="GO:0051011">
    <property type="term" value="F:microtubule minus-end binding"/>
    <property type="evidence" value="ECO:0007669"/>
    <property type="project" value="TreeGrafter"/>
</dbReference>
<dbReference type="Pfam" id="PF08683">
    <property type="entry name" value="CAMSAP_CKK"/>
    <property type="match status" value="1"/>
</dbReference>
<feature type="region of interest" description="Disordered" evidence="2">
    <location>
        <begin position="702"/>
        <end position="742"/>
    </location>
</feature>
<feature type="region of interest" description="Disordered" evidence="2">
    <location>
        <begin position="620"/>
        <end position="687"/>
    </location>
</feature>
<evidence type="ECO:0000313" key="5">
    <source>
        <dbReference type="Proteomes" id="UP000230066"/>
    </source>
</evidence>
<feature type="region of interest" description="Disordered" evidence="2">
    <location>
        <begin position="958"/>
        <end position="1069"/>
    </location>
</feature>
<comment type="domain">
    <text evidence="1">The CKK domain binds microtubules.</text>
</comment>
<dbReference type="GO" id="GO:0031122">
    <property type="term" value="P:cytoplasmic microtubule organization"/>
    <property type="evidence" value="ECO:0007669"/>
    <property type="project" value="TreeGrafter"/>
</dbReference>
<feature type="compositionally biased region" description="Basic and acidic residues" evidence="2">
    <location>
        <begin position="1013"/>
        <end position="1028"/>
    </location>
</feature>
<comment type="caution">
    <text evidence="4">The sequence shown here is derived from an EMBL/GenBank/DDBJ whole genome shotgun (WGS) entry which is preliminary data.</text>
</comment>
<feature type="compositionally biased region" description="Low complexity" evidence="2">
    <location>
        <begin position="988"/>
        <end position="998"/>
    </location>
</feature>
<feature type="compositionally biased region" description="Acidic residues" evidence="2">
    <location>
        <begin position="669"/>
        <end position="680"/>
    </location>
</feature>
<protein>
    <submittedName>
        <fullName evidence="4">Calmodulin-regulated spectrin-associated protein 1-B</fullName>
    </submittedName>
</protein>
<dbReference type="GO" id="GO:0007026">
    <property type="term" value="P:negative regulation of microtubule depolymerization"/>
    <property type="evidence" value="ECO:0007669"/>
    <property type="project" value="TreeGrafter"/>
</dbReference>
<sequence length="1348" mass="149137">MRCKPLTAAKEKAYFLLKWMTLKSLGVNAHVEFQQPIIECDDGTWDIDHYLAVQLSSCDIYQSVTSLLSLEKKTLDFEALLETLAFLSGGRRVTLDLSFAENNDQDPCSPEEKASLDWPKRWKHGKRKRCVQLNDLASLPWSSELSHMNESTELLAWISAHVAVIEVILRIYLSQQITQKRLVDALSTVIGCRTSSNSLDTLQGADGALFWLVVVAARTVSLLGILDCSDWLRSHLLEQTQKTYDDSLSSGASYTAGNSDTMDSAADRFLRGMAMANLLALAFHFYHPDLAPEEAVSHSSRRQLNESNVIHNHTQTSTATTATKPFHPGSGHATTPSPVRAHLHRPGTPRTPSECFTPSHQSNATLSPQSPTGRETYRLSEHDAAPHGHKLGGDEKTTLEADRVSRDRPSTQAGQHTSQNGLGQSVITTTHHHQQQQSAGAIDVSAVNGGVFYAPTICTSESGASEPFRLVEHAEFHGAFSPQSAVNQNSRDPLHMIFHQQCSPPENVTVATSLHRKTPSDFHQPVGLRKVRAVWGTPNRANRSHSVCSPPSTTTNVNRNGQQLDISSKEKKIGSKQPQKKFTYTSDETDSIFIRDISINSGSPLPTSDENEDVKSLAHRSMVDLPGNYPRRTRIKSPPTRALVNKTSRVPSDNRAPDLLYKLKQADPESTDVNETDPGDDLCSPSEHPRACELDCTNHASSAPHRTRWKRSSERRLSDTRPHRSSSRRIYRSSRSTKREESTPVFYYPTGGIYPQPVRAEHCVVPVMYPVESSASPRQMYAIHCDPYCPQSSWIHPPPHHHLPPQHPLNVMPPNPFVSPSQYYVGPTHPAHTQIVGSLVNSTSVPQMPIDPEYCQANSSYATIPRTISSGPDLNDMVQHTNNTVEHNTCSSEKPDESITIDSQTVNRIRPDSTQPTDGDENKRTPDEALPTRSPDVNNSRHQRAQSFFVSIESGKVGSQPAFGLRGPSLRSTSLVRRRETKPKLPTTDDVSQVTSSTGPSQTRVEGNESDFDQVKPKPNRTNEESDSGKNSNSEKCPKPVTETSKTVTERSAPGTSSPRPLVRTHSSESNIPLKLSVVTDQIEKREQRRELERQRREAIFQAYLNRKTSASSDRETDNSLPSSASLSQNSSVKRKTPRITERARLTDSSPRQAHKQRSSLLTRRPASLSRSTINSTREVNGESKGQARDELSLLRIKSPTSADLPPVGPNQMEPKLFVELKSKSNRRVISNALSHCCLAGPVNEEAKHAALEALGCSDGKHFMILLRSQCQYGGLYSYSTTEDQAVRVSGNGPKKINNNMVAHYYKYDSGSKRFSEITSTSHLSTVVDAVQLHGRTRNRLTSGSAVV</sequence>
<dbReference type="PANTHER" id="PTHR21595">
    <property type="entry name" value="PATRONIN"/>
    <property type="match status" value="1"/>
</dbReference>
<evidence type="ECO:0000256" key="1">
    <source>
        <dbReference type="PROSITE-ProRule" id="PRU00841"/>
    </source>
</evidence>
<feature type="compositionally biased region" description="Polar residues" evidence="2">
    <location>
        <begin position="350"/>
        <end position="373"/>
    </location>
</feature>
<feature type="compositionally biased region" description="Low complexity" evidence="2">
    <location>
        <begin position="1119"/>
        <end position="1132"/>
    </location>
</feature>
<keyword evidence="5" id="KW-1185">Reference proteome</keyword>